<organism evidence="1 2">
    <name type="scientific">Enterococcus faecalis TX4248</name>
    <dbReference type="NCBI Taxonomy" id="749495"/>
    <lineage>
        <taxon>Bacteria</taxon>
        <taxon>Bacillati</taxon>
        <taxon>Bacillota</taxon>
        <taxon>Bacilli</taxon>
        <taxon>Lactobacillales</taxon>
        <taxon>Enterococcaceae</taxon>
        <taxon>Enterococcus</taxon>
    </lineage>
</organism>
<dbReference type="Gene3D" id="3.40.50.300">
    <property type="entry name" value="P-loop containing nucleotide triphosphate hydrolases"/>
    <property type="match status" value="1"/>
</dbReference>
<dbReference type="HOGENOM" id="CLU_114033_0_0_9"/>
<dbReference type="Proteomes" id="UP000004846">
    <property type="component" value="Unassembled WGS sequence"/>
</dbReference>
<dbReference type="EMBL" id="AEBR01000046">
    <property type="protein sequence ID" value="EFM82870.1"/>
    <property type="molecule type" value="Genomic_DNA"/>
</dbReference>
<comment type="caution">
    <text evidence="1">The sequence shown here is derived from an EMBL/GenBank/DDBJ whole genome shotgun (WGS) entry which is preliminary data.</text>
</comment>
<gene>
    <name evidence="1" type="ORF">HMPREF9498_01506</name>
</gene>
<dbReference type="InterPro" id="IPR027417">
    <property type="entry name" value="P-loop_NTPase"/>
</dbReference>
<sequence>MAKILGGSVLKTKVIVISGVTASGKTTLINALSDTVENAYVLSFDDYSIDALPSAPSHAFLLKNFNVAVNLFDITQLMKDFFSVNAQGKFNYIFIDFPFGYLHDDLKPFIDIVIYLKTPLDVCFARQVIRDYSYSQGESIIKWAHNYLNNVRPLFIEHEKNVSASSDYLLDGTHSVDEQIQKLKKLKVI</sequence>
<dbReference type="SUPFAM" id="SSF52540">
    <property type="entry name" value="P-loop containing nucleoside triphosphate hydrolases"/>
    <property type="match status" value="1"/>
</dbReference>
<name>A0A125W6A4_ENTFL</name>
<evidence type="ECO:0000313" key="1">
    <source>
        <dbReference type="EMBL" id="EFM82870.1"/>
    </source>
</evidence>
<evidence type="ECO:0008006" key="3">
    <source>
        <dbReference type="Google" id="ProtNLM"/>
    </source>
</evidence>
<dbReference type="RefSeq" id="WP_002394772.1">
    <property type="nucleotide sequence ID" value="NZ_GL454447.1"/>
</dbReference>
<protein>
    <recommendedName>
        <fullName evidence="3">Adenylylsulfate kinase</fullName>
    </recommendedName>
</protein>
<proteinExistence type="predicted"/>
<reference evidence="1 2" key="1">
    <citation type="submission" date="2010-07" db="EMBL/GenBank/DDBJ databases">
        <authorList>
            <person name="Sid Ahmed O."/>
        </authorList>
    </citation>
    <scope>NUCLEOTIDE SEQUENCE [LARGE SCALE GENOMIC DNA]</scope>
    <source>
        <strain evidence="1 2">TX4248</strain>
    </source>
</reference>
<evidence type="ECO:0000313" key="2">
    <source>
        <dbReference type="Proteomes" id="UP000004846"/>
    </source>
</evidence>
<dbReference type="AlphaFoldDB" id="A0A125W6A4"/>
<accession>A0A125W6A4</accession>